<evidence type="ECO:0008006" key="4">
    <source>
        <dbReference type="Google" id="ProtNLM"/>
    </source>
</evidence>
<name>A0ABN2MYD4_9PSEU</name>
<protein>
    <recommendedName>
        <fullName evidence="4">ER-bound oxygenase mpaB/mpaB'/Rubber oxygenase catalytic domain-containing protein</fullName>
    </recommendedName>
</protein>
<keyword evidence="1" id="KW-0472">Membrane</keyword>
<gene>
    <name evidence="2" type="ORF">GCM10009836_19390</name>
</gene>
<feature type="transmembrane region" description="Helical" evidence="1">
    <location>
        <begin position="45"/>
        <end position="62"/>
    </location>
</feature>
<keyword evidence="3" id="KW-1185">Reference proteome</keyword>
<evidence type="ECO:0000313" key="2">
    <source>
        <dbReference type="EMBL" id="GAA1840208.1"/>
    </source>
</evidence>
<sequence length="89" mass="10011">MATSPGFAGWLRTNSEHYLLVAAHRSLARRTGSPAPRDPKGLKEIFWLRIFAPVYAALPWPLRSRIMRTMPGSHRQTWAPPPRPQGPAV</sequence>
<dbReference type="RefSeq" id="WP_344414691.1">
    <property type="nucleotide sequence ID" value="NZ_BAAAQK010000005.1"/>
</dbReference>
<organism evidence="2 3">
    <name type="scientific">Pseudonocardia ailaonensis</name>
    <dbReference type="NCBI Taxonomy" id="367279"/>
    <lineage>
        <taxon>Bacteria</taxon>
        <taxon>Bacillati</taxon>
        <taxon>Actinomycetota</taxon>
        <taxon>Actinomycetes</taxon>
        <taxon>Pseudonocardiales</taxon>
        <taxon>Pseudonocardiaceae</taxon>
        <taxon>Pseudonocardia</taxon>
    </lineage>
</organism>
<evidence type="ECO:0000256" key="1">
    <source>
        <dbReference type="SAM" id="Phobius"/>
    </source>
</evidence>
<evidence type="ECO:0000313" key="3">
    <source>
        <dbReference type="Proteomes" id="UP001500449"/>
    </source>
</evidence>
<dbReference type="EMBL" id="BAAAQK010000005">
    <property type="protein sequence ID" value="GAA1840208.1"/>
    <property type="molecule type" value="Genomic_DNA"/>
</dbReference>
<comment type="caution">
    <text evidence="2">The sequence shown here is derived from an EMBL/GenBank/DDBJ whole genome shotgun (WGS) entry which is preliminary data.</text>
</comment>
<dbReference type="Proteomes" id="UP001500449">
    <property type="component" value="Unassembled WGS sequence"/>
</dbReference>
<proteinExistence type="predicted"/>
<accession>A0ABN2MYD4</accession>
<keyword evidence="1" id="KW-0812">Transmembrane</keyword>
<reference evidence="2 3" key="1">
    <citation type="journal article" date="2019" name="Int. J. Syst. Evol. Microbiol.">
        <title>The Global Catalogue of Microorganisms (GCM) 10K type strain sequencing project: providing services to taxonomists for standard genome sequencing and annotation.</title>
        <authorList>
            <consortium name="The Broad Institute Genomics Platform"/>
            <consortium name="The Broad Institute Genome Sequencing Center for Infectious Disease"/>
            <person name="Wu L."/>
            <person name="Ma J."/>
        </authorList>
    </citation>
    <scope>NUCLEOTIDE SEQUENCE [LARGE SCALE GENOMIC DNA]</scope>
    <source>
        <strain evidence="2 3">JCM 16009</strain>
    </source>
</reference>
<keyword evidence="1" id="KW-1133">Transmembrane helix</keyword>